<dbReference type="EMBL" id="JACXIY010000002">
    <property type="protein sequence ID" value="MBD2867405.1"/>
    <property type="molecule type" value="Genomic_DNA"/>
</dbReference>
<name>A0A927CH25_9BACL</name>
<evidence type="ECO:0000256" key="4">
    <source>
        <dbReference type="SAM" id="MobiDB-lite"/>
    </source>
</evidence>
<evidence type="ECO:0000256" key="5">
    <source>
        <dbReference type="SAM" id="SignalP"/>
    </source>
</evidence>
<feature type="signal peptide" evidence="5">
    <location>
        <begin position="1"/>
        <end position="29"/>
    </location>
</feature>
<evidence type="ECO:0000256" key="2">
    <source>
        <dbReference type="ARBA" id="ARBA00022448"/>
    </source>
</evidence>
<evidence type="ECO:0000256" key="3">
    <source>
        <dbReference type="ARBA" id="ARBA00022729"/>
    </source>
</evidence>
<dbReference type="Pfam" id="PF01547">
    <property type="entry name" value="SBP_bac_1"/>
    <property type="match status" value="1"/>
</dbReference>
<dbReference type="RefSeq" id="WP_190857928.1">
    <property type="nucleotide sequence ID" value="NZ_JACXIY010000002.1"/>
</dbReference>
<dbReference type="InterPro" id="IPR050490">
    <property type="entry name" value="Bact_solute-bd_prot1"/>
</dbReference>
<proteinExistence type="inferred from homology"/>
<keyword evidence="3 5" id="KW-0732">Signal</keyword>
<sequence length="463" mass="50717">MGVFEKKKSVWMLLSVGLVAGLLAGCAGGGGGGNAENGGDASNAAGSNSEASDAPAGTDEKVTIKFSGWGEPNEKKLYEDLIKNFESQNPNIKVQYIHIPADYAGKMNTVLAGGNAPDVFYAGDGDVARWIKLGVIKNIQQQVDESGFDMSDMYESAVDRYRYDGMKMGTGDLYALPMDVAGTVLYYNKKLFDEAGVPYPSAETPMTFDELVEVGKKLTKDSNGDGKPDQYGMGPAWWEGFVWGNGGKILSDDRTQFVLNEDKAVEALQFAADMRNVHKISPDARALQAMNDGQMFETGKLAMMIGGRWSVPVFRNLKFDWDVAPIPANGAWSGWSASTGYSVYAKTKYPDQAFKFAAYLAGEEANRIRSEQGLTMPVYKSMANSDVFLTPGTKPENAQVFLKAVETEQAGPWTYVPNNKWWDIINQNLGQMWEGKTTAKDLMEKIKPDVEKALREGNPELFQ</sequence>
<dbReference type="PANTHER" id="PTHR43649:SF12">
    <property type="entry name" value="DIACETYLCHITOBIOSE BINDING PROTEIN DASA"/>
    <property type="match status" value="1"/>
</dbReference>
<comment type="similarity">
    <text evidence="1">Belongs to the bacterial solute-binding protein 1 family.</text>
</comment>
<gene>
    <name evidence="6" type="ORF">IDH41_02360</name>
</gene>
<comment type="caution">
    <text evidence="6">The sequence shown here is derived from an EMBL/GenBank/DDBJ whole genome shotgun (WGS) entry which is preliminary data.</text>
</comment>
<dbReference type="GO" id="GO:0055085">
    <property type="term" value="P:transmembrane transport"/>
    <property type="evidence" value="ECO:0007669"/>
    <property type="project" value="InterPro"/>
</dbReference>
<organism evidence="6 7">
    <name type="scientific">Paenibacillus arenilitoris</name>
    <dbReference type="NCBI Taxonomy" id="2772299"/>
    <lineage>
        <taxon>Bacteria</taxon>
        <taxon>Bacillati</taxon>
        <taxon>Bacillota</taxon>
        <taxon>Bacilli</taxon>
        <taxon>Bacillales</taxon>
        <taxon>Paenibacillaceae</taxon>
        <taxon>Paenibacillus</taxon>
    </lineage>
</organism>
<evidence type="ECO:0000313" key="6">
    <source>
        <dbReference type="EMBL" id="MBD2867405.1"/>
    </source>
</evidence>
<feature type="region of interest" description="Disordered" evidence="4">
    <location>
        <begin position="38"/>
        <end position="58"/>
    </location>
</feature>
<dbReference type="PROSITE" id="PS51257">
    <property type="entry name" value="PROKAR_LIPOPROTEIN"/>
    <property type="match status" value="1"/>
</dbReference>
<keyword evidence="2" id="KW-0813">Transport</keyword>
<feature type="chain" id="PRO_5038579541" evidence="5">
    <location>
        <begin position="30"/>
        <end position="463"/>
    </location>
</feature>
<dbReference type="InterPro" id="IPR006059">
    <property type="entry name" value="SBP"/>
</dbReference>
<dbReference type="PANTHER" id="PTHR43649">
    <property type="entry name" value="ARABINOSE-BINDING PROTEIN-RELATED"/>
    <property type="match status" value="1"/>
</dbReference>
<dbReference type="InterPro" id="IPR006061">
    <property type="entry name" value="SBP_1_CS"/>
</dbReference>
<evidence type="ECO:0000256" key="1">
    <source>
        <dbReference type="ARBA" id="ARBA00008520"/>
    </source>
</evidence>
<keyword evidence="7" id="KW-1185">Reference proteome</keyword>
<reference evidence="6" key="1">
    <citation type="submission" date="2020-09" db="EMBL/GenBank/DDBJ databases">
        <title>A novel bacterium of genus Paenibacillus, isolated from South China Sea.</title>
        <authorList>
            <person name="Huang H."/>
            <person name="Mo K."/>
            <person name="Hu Y."/>
        </authorList>
    </citation>
    <scope>NUCLEOTIDE SEQUENCE</scope>
    <source>
        <strain evidence="6">IB182493</strain>
    </source>
</reference>
<protein>
    <submittedName>
        <fullName evidence="6">Sugar ABC transporter substrate-binding protein</fullName>
    </submittedName>
</protein>
<evidence type="ECO:0000313" key="7">
    <source>
        <dbReference type="Proteomes" id="UP000632125"/>
    </source>
</evidence>
<dbReference type="PROSITE" id="PS01037">
    <property type="entry name" value="SBP_BACTERIAL_1"/>
    <property type="match status" value="1"/>
</dbReference>
<dbReference type="CDD" id="cd13585">
    <property type="entry name" value="PBP2_TMBP_like"/>
    <property type="match status" value="1"/>
</dbReference>
<dbReference type="AlphaFoldDB" id="A0A927CH25"/>
<feature type="compositionally biased region" description="Low complexity" evidence="4">
    <location>
        <begin position="38"/>
        <end position="54"/>
    </location>
</feature>
<dbReference type="Proteomes" id="UP000632125">
    <property type="component" value="Unassembled WGS sequence"/>
</dbReference>
<dbReference type="Gene3D" id="3.40.190.10">
    <property type="entry name" value="Periplasmic binding protein-like II"/>
    <property type="match status" value="1"/>
</dbReference>
<dbReference type="SUPFAM" id="SSF53850">
    <property type="entry name" value="Periplasmic binding protein-like II"/>
    <property type="match status" value="1"/>
</dbReference>
<accession>A0A927CH25</accession>